<gene>
    <name evidence="5" type="ordered locus">MICA_785</name>
</gene>
<dbReference type="GO" id="GO:0003677">
    <property type="term" value="F:DNA binding"/>
    <property type="evidence" value="ECO:0007669"/>
    <property type="project" value="UniProtKB-UniRule"/>
</dbReference>
<evidence type="ECO:0000259" key="4">
    <source>
        <dbReference type="PROSITE" id="PS50977"/>
    </source>
</evidence>
<reference evidence="5 6" key="1">
    <citation type="journal article" date="2011" name="BMC Genomics">
        <title>Genomic insights into an obligate epibiotic bacterial predator: Micavibrio aeruginosavorus ARL-13.</title>
        <authorList>
            <person name="Wang Z."/>
            <person name="Kadouri D."/>
            <person name="Wu M."/>
        </authorList>
    </citation>
    <scope>NUCLEOTIDE SEQUENCE [LARGE SCALE GENOMIC DNA]</scope>
    <source>
        <strain evidence="5 6">ARL-13</strain>
    </source>
</reference>
<dbReference type="SUPFAM" id="SSF46689">
    <property type="entry name" value="Homeodomain-like"/>
    <property type="match status" value="1"/>
</dbReference>
<organism evidence="5 6">
    <name type="scientific">Micavibrio aeruginosavorus (strain ARL-13)</name>
    <dbReference type="NCBI Taxonomy" id="856793"/>
    <lineage>
        <taxon>Bacteria</taxon>
        <taxon>Pseudomonadati</taxon>
        <taxon>Bdellovibrionota</taxon>
        <taxon>Bdellovibrionia</taxon>
        <taxon>Bdellovibrionales</taxon>
        <taxon>Pseudobdellovibrionaceae</taxon>
        <taxon>Micavibrio</taxon>
    </lineage>
</organism>
<feature type="DNA-binding region" description="H-T-H motif" evidence="2">
    <location>
        <begin position="57"/>
        <end position="76"/>
    </location>
</feature>
<dbReference type="PROSITE" id="PS50977">
    <property type="entry name" value="HTH_TETR_2"/>
    <property type="match status" value="1"/>
</dbReference>
<feature type="compositionally biased region" description="Basic and acidic residues" evidence="3">
    <location>
        <begin position="1"/>
        <end position="11"/>
    </location>
</feature>
<feature type="domain" description="HTH tetR-type" evidence="4">
    <location>
        <begin position="34"/>
        <end position="94"/>
    </location>
</feature>
<evidence type="ECO:0000256" key="2">
    <source>
        <dbReference type="PROSITE-ProRule" id="PRU00335"/>
    </source>
</evidence>
<dbReference type="RefSeq" id="WP_014102342.1">
    <property type="nucleotide sequence ID" value="NC_016026.1"/>
</dbReference>
<dbReference type="AlphaFoldDB" id="G2KQI3"/>
<protein>
    <submittedName>
        <fullName evidence="5">Bacterial regulatory s, tetR family protein</fullName>
    </submittedName>
</protein>
<accession>G2KQI3</accession>
<dbReference type="OrthoDB" id="7828598at2"/>
<keyword evidence="6" id="KW-1185">Reference proteome</keyword>
<evidence type="ECO:0000313" key="6">
    <source>
        <dbReference type="Proteomes" id="UP000009286"/>
    </source>
</evidence>
<keyword evidence="1 2" id="KW-0238">DNA-binding</keyword>
<evidence type="ECO:0000256" key="3">
    <source>
        <dbReference type="SAM" id="MobiDB-lite"/>
    </source>
</evidence>
<feature type="region of interest" description="Disordered" evidence="3">
    <location>
        <begin position="1"/>
        <end position="24"/>
    </location>
</feature>
<sequence length="222" mass="24536">MAKKKAQESKKKTASKATPKGKNAPVSAIPVRTISIRDRVVHAALALAADLRWADVSLSDIARHAEIDLATLREHFMDKDDILVAYGRMVDCIVLDRFPAGTFDAETPHRDRLFDILMERFDVLNDDRDAVLSFLDSFKGDPKQAIIGLPHLGRSMEWMLAAAGVDMPGWMGAVKVTAVTGVYLYAARAWMQDDSVDLSKTMAALDRGLARIDGWAERVLGR</sequence>
<dbReference type="eggNOG" id="COG1309">
    <property type="taxonomic scope" value="Bacteria"/>
</dbReference>
<dbReference type="STRING" id="856793.MICA_785"/>
<dbReference type="Proteomes" id="UP000009286">
    <property type="component" value="Chromosome"/>
</dbReference>
<dbReference type="EMBL" id="CP002382">
    <property type="protein sequence ID" value="AEP09119.1"/>
    <property type="molecule type" value="Genomic_DNA"/>
</dbReference>
<dbReference type="HOGENOM" id="CLU_085682_1_0_5"/>
<dbReference type="InterPro" id="IPR001647">
    <property type="entry name" value="HTH_TetR"/>
</dbReference>
<name>G2KQI3_MICAA</name>
<proteinExistence type="predicted"/>
<dbReference type="Gene3D" id="1.10.357.10">
    <property type="entry name" value="Tetracycline Repressor, domain 2"/>
    <property type="match status" value="1"/>
</dbReference>
<evidence type="ECO:0000313" key="5">
    <source>
        <dbReference type="EMBL" id="AEP09119.1"/>
    </source>
</evidence>
<evidence type="ECO:0000256" key="1">
    <source>
        <dbReference type="ARBA" id="ARBA00023125"/>
    </source>
</evidence>
<dbReference type="InterPro" id="IPR009057">
    <property type="entry name" value="Homeodomain-like_sf"/>
</dbReference>
<dbReference type="KEGG" id="mai:MICA_785"/>